<dbReference type="InParanoid" id="A0A4W3GMT8"/>
<dbReference type="AlphaFoldDB" id="A0A4W3GMT8"/>
<reference evidence="2" key="5">
    <citation type="submission" date="2025-09" db="UniProtKB">
        <authorList>
            <consortium name="Ensembl"/>
        </authorList>
    </citation>
    <scope>IDENTIFICATION</scope>
</reference>
<reference evidence="3" key="3">
    <citation type="journal article" date="2014" name="Nature">
        <title>Elephant shark genome provides unique insights into gnathostome evolution.</title>
        <authorList>
            <consortium name="International Elephant Shark Genome Sequencing Consortium"/>
            <person name="Venkatesh B."/>
            <person name="Lee A.P."/>
            <person name="Ravi V."/>
            <person name="Maurya A.K."/>
            <person name="Lian M.M."/>
            <person name="Swann J.B."/>
            <person name="Ohta Y."/>
            <person name="Flajnik M.F."/>
            <person name="Sutoh Y."/>
            <person name="Kasahara M."/>
            <person name="Hoon S."/>
            <person name="Gangu V."/>
            <person name="Roy S.W."/>
            <person name="Irimia M."/>
            <person name="Korzh V."/>
            <person name="Kondrychyn I."/>
            <person name="Lim Z.W."/>
            <person name="Tay B.H."/>
            <person name="Tohari S."/>
            <person name="Kong K.W."/>
            <person name="Ho S."/>
            <person name="Lorente-Galdos B."/>
            <person name="Quilez J."/>
            <person name="Marques-Bonet T."/>
            <person name="Raney B.J."/>
            <person name="Ingham P.W."/>
            <person name="Tay A."/>
            <person name="Hillier L.W."/>
            <person name="Minx P."/>
            <person name="Boehm T."/>
            <person name="Wilson R.K."/>
            <person name="Brenner S."/>
            <person name="Warren W.C."/>
        </authorList>
    </citation>
    <scope>NUCLEOTIDE SEQUENCE [LARGE SCALE GENOMIC DNA]</scope>
</reference>
<proteinExistence type="predicted"/>
<evidence type="ECO:0000313" key="2">
    <source>
        <dbReference type="Ensembl" id="ENSCMIP00000004462.1"/>
    </source>
</evidence>
<feature type="region of interest" description="Disordered" evidence="1">
    <location>
        <begin position="1"/>
        <end position="26"/>
    </location>
</feature>
<reference evidence="3" key="2">
    <citation type="journal article" date="2007" name="PLoS Biol.">
        <title>Survey sequencing and comparative analysis of the elephant shark (Callorhinchus milii) genome.</title>
        <authorList>
            <person name="Venkatesh B."/>
            <person name="Kirkness E.F."/>
            <person name="Loh Y.H."/>
            <person name="Halpern A.L."/>
            <person name="Lee A.P."/>
            <person name="Johnson J."/>
            <person name="Dandona N."/>
            <person name="Viswanathan L.D."/>
            <person name="Tay A."/>
            <person name="Venter J.C."/>
            <person name="Strausberg R.L."/>
            <person name="Brenner S."/>
        </authorList>
    </citation>
    <scope>NUCLEOTIDE SEQUENCE [LARGE SCALE GENOMIC DNA]</scope>
</reference>
<protein>
    <submittedName>
        <fullName evidence="2">Uncharacterized protein</fullName>
    </submittedName>
</protein>
<accession>A0A4W3GMT8</accession>
<feature type="region of interest" description="Disordered" evidence="1">
    <location>
        <begin position="58"/>
        <end position="79"/>
    </location>
</feature>
<organism evidence="2 3">
    <name type="scientific">Callorhinchus milii</name>
    <name type="common">Ghost shark</name>
    <dbReference type="NCBI Taxonomy" id="7868"/>
    <lineage>
        <taxon>Eukaryota</taxon>
        <taxon>Metazoa</taxon>
        <taxon>Chordata</taxon>
        <taxon>Craniata</taxon>
        <taxon>Vertebrata</taxon>
        <taxon>Chondrichthyes</taxon>
        <taxon>Holocephali</taxon>
        <taxon>Chimaeriformes</taxon>
        <taxon>Callorhinchidae</taxon>
        <taxon>Callorhinchus</taxon>
    </lineage>
</organism>
<evidence type="ECO:0000256" key="1">
    <source>
        <dbReference type="SAM" id="MobiDB-lite"/>
    </source>
</evidence>
<evidence type="ECO:0000313" key="3">
    <source>
        <dbReference type="Proteomes" id="UP000314986"/>
    </source>
</evidence>
<reference evidence="2" key="4">
    <citation type="submission" date="2025-08" db="UniProtKB">
        <authorList>
            <consortium name="Ensembl"/>
        </authorList>
    </citation>
    <scope>IDENTIFICATION</scope>
</reference>
<dbReference type="Proteomes" id="UP000314986">
    <property type="component" value="Unassembled WGS sequence"/>
</dbReference>
<dbReference type="Ensembl" id="ENSCMIT00000004628.1">
    <property type="protein sequence ID" value="ENSCMIP00000004462.1"/>
    <property type="gene ID" value="ENSCMIG00000002662.1"/>
</dbReference>
<name>A0A4W3GMT8_CALMI</name>
<sequence>TPRLTPHSPCSSGVRPLPSHPTAPVAQGLDPSPHTFLFDCVCLRSLFLPLFPSLSPPLSPSHSPSLSPPPPPGSVSVSPTVGRCVSANLSPQLTVLLARERNLIAEASVQHNRTPKPLPLNNEVLTVLAKEQVKTAARLGLTHTHTHTHTVTTLIHTHKTHNRCI</sequence>
<reference evidence="3" key="1">
    <citation type="journal article" date="2006" name="Science">
        <title>Ancient noncoding elements conserved in the human genome.</title>
        <authorList>
            <person name="Venkatesh B."/>
            <person name="Kirkness E.F."/>
            <person name="Loh Y.H."/>
            <person name="Halpern A.L."/>
            <person name="Lee A.P."/>
            <person name="Johnson J."/>
            <person name="Dandona N."/>
            <person name="Viswanathan L.D."/>
            <person name="Tay A."/>
            <person name="Venter J.C."/>
            <person name="Strausberg R.L."/>
            <person name="Brenner S."/>
        </authorList>
    </citation>
    <scope>NUCLEOTIDE SEQUENCE [LARGE SCALE GENOMIC DNA]</scope>
</reference>
<keyword evidence="3" id="KW-1185">Reference proteome</keyword>